<reference evidence="1 2" key="1">
    <citation type="submission" date="2021-05" db="EMBL/GenBank/DDBJ databases">
        <title>A novel Methanospirillum isolate from a pyrite-forming mixed culture.</title>
        <authorList>
            <person name="Bunk B."/>
            <person name="Sproer C."/>
            <person name="Spring S."/>
            <person name="Pester M."/>
        </authorList>
    </citation>
    <scope>NUCLEOTIDE SEQUENCE [LARGE SCALE GENOMIC DNA]</scope>
    <source>
        <strain evidence="1 2">J.3.6.1-F.2.7.3</strain>
    </source>
</reference>
<dbReference type="EMBL" id="CP075546">
    <property type="protein sequence ID" value="QVV90413.1"/>
    <property type="molecule type" value="Genomic_DNA"/>
</dbReference>
<evidence type="ECO:0000313" key="1">
    <source>
        <dbReference type="EMBL" id="QVV90413.1"/>
    </source>
</evidence>
<organism evidence="1 2">
    <name type="scientific">Methanospirillum purgamenti</name>
    <dbReference type="NCBI Taxonomy" id="2834276"/>
    <lineage>
        <taxon>Archaea</taxon>
        <taxon>Methanobacteriati</taxon>
        <taxon>Methanobacteriota</taxon>
        <taxon>Stenosarchaea group</taxon>
        <taxon>Methanomicrobia</taxon>
        <taxon>Methanomicrobiales</taxon>
        <taxon>Methanospirillaceae</taxon>
        <taxon>Methanospirillum</taxon>
    </lineage>
</organism>
<dbReference type="AlphaFoldDB" id="A0A8E7B3D0"/>
<dbReference type="RefSeq" id="WP_214421184.1">
    <property type="nucleotide sequence ID" value="NZ_CP075546.1"/>
</dbReference>
<proteinExistence type="predicted"/>
<accession>A0A8E7B3D0</accession>
<evidence type="ECO:0000313" key="2">
    <source>
        <dbReference type="Proteomes" id="UP000680656"/>
    </source>
</evidence>
<dbReference type="GeneID" id="65097120"/>
<dbReference type="KEGG" id="mrtj:KHC33_08010"/>
<dbReference type="Proteomes" id="UP000680656">
    <property type="component" value="Chromosome"/>
</dbReference>
<gene>
    <name evidence="1" type="ORF">KHC33_08010</name>
</gene>
<keyword evidence="2" id="KW-1185">Reference proteome</keyword>
<name>A0A8E7B3D0_9EURY</name>
<sequence>MNMRISFILITLFFFSGFATADWSIADPSDSGNAAYIKSIESQGYWNFEYDPTNPISAAMYCCWWEMVYGNQKKYFDALSGETTDDTSSSSDSSIETKSYCPACHIDDSFATLEVEPELQSLSDELMQTKPWLKEGKDKNPVLKVNNTTTAVLSFSEPVKI</sequence>
<protein>
    <submittedName>
        <fullName evidence="1">Uncharacterized protein</fullName>
    </submittedName>
</protein>